<feature type="compositionally biased region" description="Basic and acidic residues" evidence="1">
    <location>
        <begin position="447"/>
        <end position="459"/>
    </location>
</feature>
<reference evidence="2 3" key="1">
    <citation type="journal article" date="2012" name="Eukaryot. Cell">
        <title>Draft genome sequence of CBS 2479, the standard type strain of Trichosporon asahii.</title>
        <authorList>
            <person name="Yang R.Y."/>
            <person name="Li H.T."/>
            <person name="Zhu H."/>
            <person name="Zhou G.P."/>
            <person name="Wang M."/>
            <person name="Wang L."/>
        </authorList>
    </citation>
    <scope>NUCLEOTIDE SEQUENCE [LARGE SCALE GENOMIC DNA]</scope>
    <source>
        <strain evidence="3">ATCC 90039 / CBS 2479 / JCM 2466 / KCTC 7840 / NCYC 2677 / UAMH 7654</strain>
    </source>
</reference>
<evidence type="ECO:0000256" key="1">
    <source>
        <dbReference type="SAM" id="MobiDB-lite"/>
    </source>
</evidence>
<evidence type="ECO:0000313" key="3">
    <source>
        <dbReference type="Proteomes" id="UP000002748"/>
    </source>
</evidence>
<accession>J6FC72</accession>
<proteinExistence type="predicted"/>
<dbReference type="VEuPathDB" id="FungiDB:A1Q1_02757"/>
<feature type="compositionally biased region" description="Polar residues" evidence="1">
    <location>
        <begin position="58"/>
        <end position="71"/>
    </location>
</feature>
<sequence>MLPHYHPSSPTPRPEGVVEALAASPPIARRRRLNSCSSGAGQITGIAGWRRAPRTRHGSTSSLGMGMQSTPAKRAKSIDTIPWDSKATRRTEKEAQDGLLEGQINSIEGSDAQEFPLSDNTPEQQRSVDPQTPIAQWQDPLETTSETLYEIYHDHEEPLKLGTSSAPVTPRSSTGGKRKRSNVEQTPRGRMSPPTALSFNTHNDDIVSPNDNEQRTPTVPERQASGRVASPRLTPRPKLDLPPSDPPWSSTPSVFHDESFPKPRYRDTSSPSPPEIPRRRYSSVPPWELPLSASPPTPLQLAALLDDDFSFPSSVPLPEYDYNAEREERALRPDPFGFSRIAAMVAGELPMCRSSLMTGRTPQVFLPSSEGEELPVRAYPPPRFSSPPTSPADGLISTEADSVRQSSPLRDRGAAPRKKKHYWLGERIYKRMERASRSESESETDEPVAKRVCKSESSKNSKKTVLTSRATPEPDPVSGTRRSS</sequence>
<protein>
    <submittedName>
        <fullName evidence="2">Uncharacterized protein</fullName>
    </submittedName>
</protein>
<feature type="compositionally biased region" description="Polar residues" evidence="1">
    <location>
        <begin position="399"/>
        <end position="408"/>
    </location>
</feature>
<organism evidence="2 3">
    <name type="scientific">Trichosporon asahii var. asahii (strain ATCC 90039 / CBS 2479 / JCM 2466 / KCTC 7840 / NBRC 103889/ NCYC 2677 / UAMH 7654)</name>
    <name type="common">Yeast</name>
    <dbReference type="NCBI Taxonomy" id="1186058"/>
    <lineage>
        <taxon>Eukaryota</taxon>
        <taxon>Fungi</taxon>
        <taxon>Dikarya</taxon>
        <taxon>Basidiomycota</taxon>
        <taxon>Agaricomycotina</taxon>
        <taxon>Tremellomycetes</taxon>
        <taxon>Trichosporonales</taxon>
        <taxon>Trichosporonaceae</taxon>
        <taxon>Trichosporon</taxon>
    </lineage>
</organism>
<evidence type="ECO:0000313" key="2">
    <source>
        <dbReference type="EMBL" id="EJT52707.1"/>
    </source>
</evidence>
<feature type="compositionally biased region" description="Basic and acidic residues" evidence="1">
    <location>
        <begin position="86"/>
        <end position="96"/>
    </location>
</feature>
<feature type="compositionally biased region" description="Basic and acidic residues" evidence="1">
    <location>
        <begin position="423"/>
        <end position="440"/>
    </location>
</feature>
<feature type="compositionally biased region" description="Pro residues" evidence="1">
    <location>
        <begin position="378"/>
        <end position="390"/>
    </location>
</feature>
<dbReference type="RefSeq" id="XP_014184144.1">
    <property type="nucleotide sequence ID" value="XM_014328669.1"/>
</dbReference>
<feature type="region of interest" description="Disordered" evidence="1">
    <location>
        <begin position="363"/>
        <end position="484"/>
    </location>
</feature>
<feature type="compositionally biased region" description="Basic and acidic residues" evidence="1">
    <location>
        <begin position="255"/>
        <end position="267"/>
    </location>
</feature>
<dbReference type="HOGENOM" id="CLU_564042_0_0_1"/>
<feature type="region of interest" description="Disordered" evidence="1">
    <location>
        <begin position="1"/>
        <end position="287"/>
    </location>
</feature>
<name>J6FC72_TRIAS</name>
<feature type="compositionally biased region" description="Polar residues" evidence="1">
    <location>
        <begin position="118"/>
        <end position="147"/>
    </location>
</feature>
<dbReference type="EMBL" id="ALBS01000020">
    <property type="protein sequence ID" value="EJT52707.1"/>
    <property type="molecule type" value="Genomic_DNA"/>
</dbReference>
<dbReference type="GeneID" id="25986270"/>
<dbReference type="AlphaFoldDB" id="J6FC72"/>
<comment type="caution">
    <text evidence="2">The sequence shown here is derived from an EMBL/GenBank/DDBJ whole genome shotgun (WGS) entry which is preliminary data.</text>
</comment>
<gene>
    <name evidence="2" type="ORF">A1Q1_02757</name>
</gene>
<feature type="compositionally biased region" description="Polar residues" evidence="1">
    <location>
        <begin position="162"/>
        <end position="175"/>
    </location>
</feature>
<dbReference type="Proteomes" id="UP000002748">
    <property type="component" value="Unassembled WGS sequence"/>
</dbReference>
<dbReference type="KEGG" id="tasa:A1Q1_02757"/>